<dbReference type="WBParaSite" id="HPLM_0002174001-mRNA-1">
    <property type="protein sequence ID" value="HPLM_0002174001-mRNA-1"/>
    <property type="gene ID" value="HPLM_0002174001"/>
</dbReference>
<dbReference type="Proteomes" id="UP000268014">
    <property type="component" value="Unassembled WGS sequence"/>
</dbReference>
<protein>
    <submittedName>
        <fullName evidence="3">40S ribosomal protein S15a</fullName>
    </submittedName>
</protein>
<sequence length="41" mass="4648">MGIQCVKSREMGRSKLKDVQHFCRGTALKFMLVEADDSFKG</sequence>
<evidence type="ECO:0000313" key="2">
    <source>
        <dbReference type="Proteomes" id="UP000268014"/>
    </source>
</evidence>
<reference evidence="1 2" key="2">
    <citation type="submission" date="2018-11" db="EMBL/GenBank/DDBJ databases">
        <authorList>
            <consortium name="Pathogen Informatics"/>
        </authorList>
    </citation>
    <scope>NUCLEOTIDE SEQUENCE [LARGE SCALE GENOMIC DNA]</scope>
    <source>
        <strain evidence="1 2">MHpl1</strain>
    </source>
</reference>
<keyword evidence="2" id="KW-1185">Reference proteome</keyword>
<name>A0A0N4XBJ5_HAEPC</name>
<proteinExistence type="predicted"/>
<gene>
    <name evidence="1" type="ORF">HPLM_LOCUS21729</name>
</gene>
<evidence type="ECO:0000313" key="1">
    <source>
        <dbReference type="EMBL" id="VDO91828.1"/>
    </source>
</evidence>
<accession>A0A0N4XBJ5</accession>
<reference evidence="3" key="1">
    <citation type="submission" date="2017-02" db="UniProtKB">
        <authorList>
            <consortium name="WormBaseParasite"/>
        </authorList>
    </citation>
    <scope>IDENTIFICATION</scope>
</reference>
<organism evidence="3">
    <name type="scientific">Haemonchus placei</name>
    <name type="common">Barber's pole worm</name>
    <dbReference type="NCBI Taxonomy" id="6290"/>
    <lineage>
        <taxon>Eukaryota</taxon>
        <taxon>Metazoa</taxon>
        <taxon>Ecdysozoa</taxon>
        <taxon>Nematoda</taxon>
        <taxon>Chromadorea</taxon>
        <taxon>Rhabditida</taxon>
        <taxon>Rhabditina</taxon>
        <taxon>Rhabditomorpha</taxon>
        <taxon>Strongyloidea</taxon>
        <taxon>Trichostrongylidae</taxon>
        <taxon>Haemonchus</taxon>
    </lineage>
</organism>
<evidence type="ECO:0000313" key="3">
    <source>
        <dbReference type="WBParaSite" id="HPLM_0002174001-mRNA-1"/>
    </source>
</evidence>
<dbReference type="AlphaFoldDB" id="A0A0N4XBJ5"/>
<dbReference type="EMBL" id="UZAF01023969">
    <property type="protein sequence ID" value="VDO91828.1"/>
    <property type="molecule type" value="Genomic_DNA"/>
</dbReference>